<dbReference type="Gene3D" id="3.40.630.30">
    <property type="match status" value="2"/>
</dbReference>
<name>A0A8X7MS48_9BASI</name>
<feature type="domain" description="N-acetyltransferase" evidence="4">
    <location>
        <begin position="43"/>
        <end position="288"/>
    </location>
</feature>
<dbReference type="GO" id="GO:0016747">
    <property type="term" value="F:acyltransferase activity, transferring groups other than amino-acyl groups"/>
    <property type="evidence" value="ECO:0007669"/>
    <property type="project" value="InterPro"/>
</dbReference>
<feature type="compositionally biased region" description="Low complexity" evidence="3">
    <location>
        <begin position="200"/>
        <end position="226"/>
    </location>
</feature>
<comment type="caution">
    <text evidence="5">The sequence shown here is derived from an EMBL/GenBank/DDBJ whole genome shotgun (WGS) entry which is preliminary data.</text>
</comment>
<dbReference type="PANTHER" id="PTHR42919:SF8">
    <property type="entry name" value="N-ALPHA-ACETYLTRANSFERASE 50"/>
    <property type="match status" value="1"/>
</dbReference>
<dbReference type="EMBL" id="LWDE02000594">
    <property type="protein sequence ID" value="KAE8246263.1"/>
    <property type="molecule type" value="Genomic_DNA"/>
</dbReference>
<protein>
    <recommendedName>
        <fullName evidence="4">N-acetyltransferase domain-containing protein</fullName>
    </recommendedName>
</protein>
<dbReference type="SUPFAM" id="SSF55729">
    <property type="entry name" value="Acyl-CoA N-acyltransferases (Nat)"/>
    <property type="match status" value="2"/>
</dbReference>
<keyword evidence="2" id="KW-0012">Acyltransferase</keyword>
<evidence type="ECO:0000256" key="2">
    <source>
        <dbReference type="ARBA" id="ARBA00023315"/>
    </source>
</evidence>
<dbReference type="GO" id="GO:0007064">
    <property type="term" value="P:mitotic sister chromatid cohesion"/>
    <property type="evidence" value="ECO:0007669"/>
    <property type="project" value="TreeGrafter"/>
</dbReference>
<dbReference type="GO" id="GO:0031415">
    <property type="term" value="C:NatA complex"/>
    <property type="evidence" value="ECO:0007669"/>
    <property type="project" value="TreeGrafter"/>
</dbReference>
<gene>
    <name evidence="5" type="ORF">A4X06_0g5085</name>
</gene>
<dbReference type="AlphaFoldDB" id="A0A8X7MS48"/>
<reference evidence="5" key="1">
    <citation type="submission" date="2016-04" db="EMBL/GenBank/DDBJ databases">
        <authorList>
            <person name="Nguyen H.D."/>
            <person name="Samba Siva P."/>
            <person name="Cullis J."/>
            <person name="Levesque C.A."/>
            <person name="Hambleton S."/>
        </authorList>
    </citation>
    <scope>NUCLEOTIDE SEQUENCE</scope>
    <source>
        <strain evidence="5">DAOMC 236426</strain>
    </source>
</reference>
<proteinExistence type="predicted"/>
<dbReference type="InterPro" id="IPR000182">
    <property type="entry name" value="GNAT_dom"/>
</dbReference>
<dbReference type="InterPro" id="IPR051556">
    <property type="entry name" value="N-term/lysine_N-AcTrnsfr"/>
</dbReference>
<dbReference type="Pfam" id="PF00583">
    <property type="entry name" value="Acetyltransf_1"/>
    <property type="match status" value="1"/>
</dbReference>
<dbReference type="InterPro" id="IPR016181">
    <property type="entry name" value="Acyl_CoA_acyltransferase"/>
</dbReference>
<evidence type="ECO:0000256" key="3">
    <source>
        <dbReference type="SAM" id="MobiDB-lite"/>
    </source>
</evidence>
<sequence length="288" mass="30852">MTAAVSSAASTIASAVRSGLDAVQAPLTGSSNESNSKRKRSAVSLTAPTPNNIGQVRKLNSVLFPVRYSEKWYKDILKADNLALSRIGLFNDIPVGLLAARYEQASTHAPEIGGVNIYLMTLGVLAPYRRRGLASELLRNLLSVVRPGSQTPPIVGGEVVVPLPVKETVPTPAENLPEPAVHVPLTAEEEEEKKKKEAKANGGATAAAGTAATGTKNKGAATATTADSSPTLKRYRYAVQTVYLHVQTSNPEARAFYESHGFTMAREIKEYYRKGVEPQSAWLLELRA</sequence>
<dbReference type="PROSITE" id="PS51186">
    <property type="entry name" value="GNAT"/>
    <property type="match status" value="1"/>
</dbReference>
<keyword evidence="6" id="KW-1185">Reference proteome</keyword>
<feature type="region of interest" description="Disordered" evidence="3">
    <location>
        <begin position="26"/>
        <end position="49"/>
    </location>
</feature>
<dbReference type="PANTHER" id="PTHR42919">
    <property type="entry name" value="N-ALPHA-ACETYLTRANSFERASE"/>
    <property type="match status" value="1"/>
</dbReference>
<organism evidence="5 6">
    <name type="scientific">Tilletia controversa</name>
    <name type="common">dwarf bunt fungus</name>
    <dbReference type="NCBI Taxonomy" id="13291"/>
    <lineage>
        <taxon>Eukaryota</taxon>
        <taxon>Fungi</taxon>
        <taxon>Dikarya</taxon>
        <taxon>Basidiomycota</taxon>
        <taxon>Ustilaginomycotina</taxon>
        <taxon>Exobasidiomycetes</taxon>
        <taxon>Tilletiales</taxon>
        <taxon>Tilletiaceae</taxon>
        <taxon>Tilletia</taxon>
    </lineage>
</organism>
<reference evidence="5" key="2">
    <citation type="journal article" date="2019" name="IMA Fungus">
        <title>Genome sequencing and comparison of five Tilletia species to identify candidate genes for the detection of regulated species infecting wheat.</title>
        <authorList>
            <person name="Nguyen H.D.T."/>
            <person name="Sultana T."/>
            <person name="Kesanakurti P."/>
            <person name="Hambleton S."/>
        </authorList>
    </citation>
    <scope>NUCLEOTIDE SEQUENCE</scope>
    <source>
        <strain evidence="5">DAOMC 236426</strain>
    </source>
</reference>
<dbReference type="CDD" id="cd04301">
    <property type="entry name" value="NAT_SF"/>
    <property type="match status" value="1"/>
</dbReference>
<feature type="region of interest" description="Disordered" evidence="3">
    <location>
        <begin position="184"/>
        <end position="227"/>
    </location>
</feature>
<accession>A0A8X7MS48</accession>
<dbReference type="Proteomes" id="UP000077684">
    <property type="component" value="Unassembled WGS sequence"/>
</dbReference>
<evidence type="ECO:0000259" key="4">
    <source>
        <dbReference type="PROSITE" id="PS51186"/>
    </source>
</evidence>
<keyword evidence="1" id="KW-0808">Transferase</keyword>
<evidence type="ECO:0000313" key="5">
    <source>
        <dbReference type="EMBL" id="KAE8246263.1"/>
    </source>
</evidence>
<evidence type="ECO:0000256" key="1">
    <source>
        <dbReference type="ARBA" id="ARBA00022679"/>
    </source>
</evidence>
<evidence type="ECO:0000313" key="6">
    <source>
        <dbReference type="Proteomes" id="UP000077684"/>
    </source>
</evidence>